<evidence type="ECO:0000313" key="1">
    <source>
        <dbReference type="EMBL" id="KKN12357.1"/>
    </source>
</evidence>
<organism evidence="1">
    <name type="scientific">marine sediment metagenome</name>
    <dbReference type="NCBI Taxonomy" id="412755"/>
    <lineage>
        <taxon>unclassified sequences</taxon>
        <taxon>metagenomes</taxon>
        <taxon>ecological metagenomes</taxon>
    </lineage>
</organism>
<sequence>MVEIQSIETSIKELEKSTGKEWFSVNDIKYHLIKKGLVWDDYSNSAMLNMIRKCNVRMKMKGNKYMIKLK</sequence>
<protein>
    <recommendedName>
        <fullName evidence="2">HTH HARE-type domain-containing protein</fullName>
    </recommendedName>
</protein>
<name>A0A0F9NK60_9ZZZZ</name>
<evidence type="ECO:0008006" key="2">
    <source>
        <dbReference type="Google" id="ProtNLM"/>
    </source>
</evidence>
<reference evidence="1" key="1">
    <citation type="journal article" date="2015" name="Nature">
        <title>Complex archaea that bridge the gap between prokaryotes and eukaryotes.</title>
        <authorList>
            <person name="Spang A."/>
            <person name="Saw J.H."/>
            <person name="Jorgensen S.L."/>
            <person name="Zaremba-Niedzwiedzka K."/>
            <person name="Martijn J."/>
            <person name="Lind A.E."/>
            <person name="van Eijk R."/>
            <person name="Schleper C."/>
            <person name="Guy L."/>
            <person name="Ettema T.J."/>
        </authorList>
    </citation>
    <scope>NUCLEOTIDE SEQUENCE</scope>
</reference>
<dbReference type="AlphaFoldDB" id="A0A0F9NK60"/>
<gene>
    <name evidence="1" type="ORF">LCGC14_1017360</name>
</gene>
<comment type="caution">
    <text evidence="1">The sequence shown here is derived from an EMBL/GenBank/DDBJ whole genome shotgun (WGS) entry which is preliminary data.</text>
</comment>
<accession>A0A0F9NK60</accession>
<dbReference type="EMBL" id="LAZR01004040">
    <property type="protein sequence ID" value="KKN12357.1"/>
    <property type="molecule type" value="Genomic_DNA"/>
</dbReference>
<proteinExistence type="predicted"/>